<name>A0ABV2FG56_9STRE</name>
<evidence type="ECO:0000313" key="1">
    <source>
        <dbReference type="EMBL" id="MET3557543.1"/>
    </source>
</evidence>
<reference evidence="1 2" key="1">
    <citation type="submission" date="2024-06" db="EMBL/GenBank/DDBJ databases">
        <title>Genomic Encyclopedia of Type Strains, Phase IV (KMG-IV): sequencing the most valuable type-strain genomes for metagenomic binning, comparative biology and taxonomic classification.</title>
        <authorList>
            <person name="Goeker M."/>
        </authorList>
    </citation>
    <scope>NUCLEOTIDE SEQUENCE [LARGE SCALE GENOMIC DNA]</scope>
    <source>
        <strain evidence="1 2">DSM 28303</strain>
    </source>
</reference>
<dbReference type="Proteomes" id="UP001549122">
    <property type="component" value="Unassembled WGS sequence"/>
</dbReference>
<gene>
    <name evidence="1" type="ORF">ABID29_000653</name>
</gene>
<dbReference type="SUPFAM" id="SSF53756">
    <property type="entry name" value="UDP-Glycosyltransferase/glycogen phosphorylase"/>
    <property type="match status" value="1"/>
</dbReference>
<keyword evidence="2" id="KW-1185">Reference proteome</keyword>
<proteinExistence type="predicted"/>
<protein>
    <submittedName>
        <fullName evidence="1">Glycosyltransferase involved in cell wall biosynthesis</fullName>
    </submittedName>
</protein>
<dbReference type="RefSeq" id="WP_354364363.1">
    <property type="nucleotide sequence ID" value="NZ_JBEPLO010000005.1"/>
</dbReference>
<dbReference type="Pfam" id="PF13692">
    <property type="entry name" value="Glyco_trans_1_4"/>
    <property type="match status" value="1"/>
</dbReference>
<dbReference type="Gene3D" id="3.40.50.2000">
    <property type="entry name" value="Glycogen Phosphorylase B"/>
    <property type="match status" value="1"/>
</dbReference>
<comment type="caution">
    <text evidence="1">The sequence shown here is derived from an EMBL/GenBank/DDBJ whole genome shotgun (WGS) entry which is preliminary data.</text>
</comment>
<evidence type="ECO:0000313" key="2">
    <source>
        <dbReference type="Proteomes" id="UP001549122"/>
    </source>
</evidence>
<sequence length="386" mass="43952">MLISCFNWYEKRLQVIRERLISRGYEVVVLLSDFDHITKAPIEKRYEECTYLSVSPYAKNLSLARIKSHFAFGKAVAQSLEEYAPNLVYALVPPNNVARACLAYKDKHPDLVYLVDVIDLWPESMPLKFLKQSFLARKWAEMRNASLKVADGVVLECDLYRKSLPLDSGLCPNQTLRLFSDYSQEELLLAKEVADQQTFDPLLKTINFAYVGSLNSITDYDGILAIVKAFITKGWQVVFHIIGEGQKREGFLSDLTSSGCQVYYHGMIFDKPSKIKLVAGCDFAFNMMIDQVTVGLTMKSLDYLSMGLPMINSIKGDTWDIIETHGIGINYEGQPDRVVSVCQKLDYRNMRAKAWEVLMSQFTREAFEDQVKQFLTAVLDKGDRCV</sequence>
<accession>A0ABV2FG56</accession>
<organism evidence="1 2">
    <name type="scientific">Streptococcus rupicaprae</name>
    <dbReference type="NCBI Taxonomy" id="759619"/>
    <lineage>
        <taxon>Bacteria</taxon>
        <taxon>Bacillati</taxon>
        <taxon>Bacillota</taxon>
        <taxon>Bacilli</taxon>
        <taxon>Lactobacillales</taxon>
        <taxon>Streptococcaceae</taxon>
        <taxon>Streptococcus</taxon>
    </lineage>
</organism>
<dbReference type="EMBL" id="JBEPLO010000005">
    <property type="protein sequence ID" value="MET3557543.1"/>
    <property type="molecule type" value="Genomic_DNA"/>
</dbReference>